<evidence type="ECO:0000256" key="2">
    <source>
        <dbReference type="SAM" id="Phobius"/>
    </source>
</evidence>
<accession>A0A7M2WSG3</accession>
<evidence type="ECO:0000256" key="1">
    <source>
        <dbReference type="SAM" id="MobiDB-lite"/>
    </source>
</evidence>
<feature type="compositionally biased region" description="Basic residues" evidence="1">
    <location>
        <begin position="1"/>
        <end position="10"/>
    </location>
</feature>
<gene>
    <name evidence="3" type="ORF">IPV69_14660</name>
</gene>
<protein>
    <submittedName>
        <fullName evidence="3">Uncharacterized protein</fullName>
    </submittedName>
</protein>
<sequence length="85" mass="9468">MNAGKKHRSVAAKPDATPDETPQASRLRFLPPLKPSRRRFFVAAGLLAAWLGLLLILYVTAVFPEKQKKTVKRVEPQPAPNIVPR</sequence>
<dbReference type="Proteomes" id="UP000593765">
    <property type="component" value="Chromosome"/>
</dbReference>
<reference evidence="3 4" key="1">
    <citation type="submission" date="2020-10" db="EMBL/GenBank/DDBJ databases">
        <title>Wide distribution of Phycisphaera-like planctomycetes from WD2101 soil group in peatlands and genome analysis of the first cultivated representative.</title>
        <authorList>
            <person name="Dedysh S.N."/>
            <person name="Beletsky A.V."/>
            <person name="Ivanova A."/>
            <person name="Kulichevskaya I.S."/>
            <person name="Suzina N.E."/>
            <person name="Philippov D.A."/>
            <person name="Rakitin A.L."/>
            <person name="Mardanov A.V."/>
            <person name="Ravin N.V."/>
        </authorList>
    </citation>
    <scope>NUCLEOTIDE SEQUENCE [LARGE SCALE GENOMIC DNA]</scope>
    <source>
        <strain evidence="3 4">M1803</strain>
    </source>
</reference>
<name>A0A7M2WSG3_9BACT</name>
<dbReference type="AlphaFoldDB" id="A0A7M2WSG3"/>
<dbReference type="RefSeq" id="WP_206290435.1">
    <property type="nucleotide sequence ID" value="NZ_CP063458.1"/>
</dbReference>
<dbReference type="EMBL" id="CP063458">
    <property type="protein sequence ID" value="QOV87530.1"/>
    <property type="molecule type" value="Genomic_DNA"/>
</dbReference>
<proteinExistence type="predicted"/>
<feature type="region of interest" description="Disordered" evidence="1">
    <location>
        <begin position="1"/>
        <end position="27"/>
    </location>
</feature>
<organism evidence="3 4">
    <name type="scientific">Humisphaera borealis</name>
    <dbReference type="NCBI Taxonomy" id="2807512"/>
    <lineage>
        <taxon>Bacteria</taxon>
        <taxon>Pseudomonadati</taxon>
        <taxon>Planctomycetota</taxon>
        <taxon>Phycisphaerae</taxon>
        <taxon>Tepidisphaerales</taxon>
        <taxon>Tepidisphaeraceae</taxon>
        <taxon>Humisphaera</taxon>
    </lineage>
</organism>
<keyword evidence="2" id="KW-0472">Membrane</keyword>
<evidence type="ECO:0000313" key="3">
    <source>
        <dbReference type="EMBL" id="QOV87530.1"/>
    </source>
</evidence>
<dbReference type="KEGG" id="hbs:IPV69_14660"/>
<evidence type="ECO:0000313" key="4">
    <source>
        <dbReference type="Proteomes" id="UP000593765"/>
    </source>
</evidence>
<keyword evidence="4" id="KW-1185">Reference proteome</keyword>
<keyword evidence="2" id="KW-1133">Transmembrane helix</keyword>
<keyword evidence="2" id="KW-0812">Transmembrane</keyword>
<feature type="transmembrane region" description="Helical" evidence="2">
    <location>
        <begin position="40"/>
        <end position="63"/>
    </location>
</feature>